<dbReference type="InterPro" id="IPR021006">
    <property type="entry name" value="Hda2/3"/>
</dbReference>
<dbReference type="GO" id="GO:0070823">
    <property type="term" value="C:HDA1 complex"/>
    <property type="evidence" value="ECO:0007669"/>
    <property type="project" value="InterPro"/>
</dbReference>
<proteinExistence type="predicted"/>
<dbReference type="InterPro" id="IPR038609">
    <property type="entry name" value="HDA1_su2/3_sf"/>
</dbReference>
<dbReference type="GeneID" id="30037427"/>
<feature type="region of interest" description="Disordered" evidence="2">
    <location>
        <begin position="700"/>
        <end position="747"/>
    </location>
</feature>
<organism evidence="3 4">
    <name type="scientific">Sugiyamaella lignohabitans</name>
    <dbReference type="NCBI Taxonomy" id="796027"/>
    <lineage>
        <taxon>Eukaryota</taxon>
        <taxon>Fungi</taxon>
        <taxon>Dikarya</taxon>
        <taxon>Ascomycota</taxon>
        <taxon>Saccharomycotina</taxon>
        <taxon>Dipodascomycetes</taxon>
        <taxon>Dipodascales</taxon>
        <taxon>Trichomonascaceae</taxon>
        <taxon>Sugiyamaella</taxon>
    </lineage>
</organism>
<evidence type="ECO:0000256" key="1">
    <source>
        <dbReference type="SAM" id="Coils"/>
    </source>
</evidence>
<evidence type="ECO:0000313" key="3">
    <source>
        <dbReference type="EMBL" id="ANB12272.1"/>
    </source>
</evidence>
<name>A0A167CYV7_9ASCO</name>
<keyword evidence="4" id="KW-1185">Reference proteome</keyword>
<dbReference type="OrthoDB" id="4095542at2759"/>
<sequence length="747" mass="82419">MDLGKILDGTPEPILTVPDTILFESIAGAGVNGWSGDHSLAVPMTEFQKELTDQVISSHYSDILKFFETDGPVMVESLHTLYTNAQLVATHPFLLVDHYLPKNLLLREVPLRLQHASGKFKILGDILDIIKEYRITVGLVSRPGKTLDLVEAYLQGKFVNYIRHSGSQLRDTGKIDPKYSTIHLIASSELDSNYPGDERFDLIIAFDQTFSINDHHIAAIRRNGRPSQSLSSGGGVGSGVSGVTAGGSSGSGQDQPLTPVIRLIPANSIEHIYLKVKRDWDASHTENGHPLSSGVHSVVGVDHGHGSLDSVLSGDTFTDATNDVQFLRRVLAGTVVLRGKVGAIPNDLKPIYAQNLKPLAKWLQTCSTAWPLPDLADIPEYSAADVERTLLTEVHGDDAYSVSVSSHRSSPPAGWSRSSHTNGSGVSRKGSIKHERSKLSDHEYYNAKRLKRETDSVEYPSLGTSDPLLVLQMSNTHSISDGPPHHTSVLTHRLLRRLEDVINENSTLKAEIRSYRAQASSRQKEYEGLLEEIADKILIIGDLETRVKAAERKTERSIADLVRSDEKVSKLTEELKQTKSIISSTEVPEKKLLDEQTAKIAELNAEIHKLEERVESRNAENEYMRTEYQKASSAAVEAHNQISELEQEKKALEKKVQSEAVRLRTLSFDEERFQKDQTIRELTSRVAALEEHLKRILGSDRHTNNSLSRSRYTSRASSVPRRTRSPGSSGVNAATPSVASSTPTSNS</sequence>
<dbReference type="Proteomes" id="UP000189580">
    <property type="component" value="Chromosome a"/>
</dbReference>
<gene>
    <name evidence="3" type="primary">HDA3</name>
    <name evidence="3" type="ORF">AWJ20_521</name>
</gene>
<keyword evidence="1" id="KW-0175">Coiled coil</keyword>
<dbReference type="AlphaFoldDB" id="A0A167CYV7"/>
<feature type="compositionally biased region" description="Gly residues" evidence="2">
    <location>
        <begin position="232"/>
        <end position="250"/>
    </location>
</feature>
<feature type="coiled-coil region" evidence="1">
    <location>
        <begin position="593"/>
        <end position="662"/>
    </location>
</feature>
<feature type="region of interest" description="Disordered" evidence="2">
    <location>
        <begin position="402"/>
        <end position="438"/>
    </location>
</feature>
<accession>A0A167CYV7</accession>
<dbReference type="PRINTS" id="PR02093">
    <property type="entry name" value="HDA1SUBUNIT3"/>
</dbReference>
<reference evidence="3 4" key="1">
    <citation type="submission" date="2016-02" db="EMBL/GenBank/DDBJ databases">
        <title>Complete genome sequence and transcriptome regulation of the pentose utilising yeast Sugiyamaella lignohabitans.</title>
        <authorList>
            <person name="Bellasio M."/>
            <person name="Peymann A."/>
            <person name="Valli M."/>
            <person name="Sipitzky M."/>
            <person name="Graf A."/>
            <person name="Sauer M."/>
            <person name="Marx H."/>
            <person name="Mattanovich D."/>
        </authorList>
    </citation>
    <scope>NUCLEOTIDE SEQUENCE [LARGE SCALE GENOMIC DNA]</scope>
    <source>
        <strain evidence="3 4">CBS 10342</strain>
    </source>
</reference>
<dbReference type="Pfam" id="PF11496">
    <property type="entry name" value="HDA2-3"/>
    <property type="match status" value="1"/>
</dbReference>
<protein>
    <submittedName>
        <fullName evidence="3">Hda3p</fullName>
    </submittedName>
</protein>
<evidence type="ECO:0000256" key="2">
    <source>
        <dbReference type="SAM" id="MobiDB-lite"/>
    </source>
</evidence>
<feature type="compositionally biased region" description="Low complexity" evidence="2">
    <location>
        <begin position="731"/>
        <end position="747"/>
    </location>
</feature>
<dbReference type="Gene3D" id="3.40.50.12360">
    <property type="match status" value="1"/>
</dbReference>
<feature type="compositionally biased region" description="Polar residues" evidence="2">
    <location>
        <begin position="704"/>
        <end position="717"/>
    </location>
</feature>
<dbReference type="EMBL" id="CP014501">
    <property type="protein sequence ID" value="ANB12272.1"/>
    <property type="molecule type" value="Genomic_DNA"/>
</dbReference>
<feature type="region of interest" description="Disordered" evidence="2">
    <location>
        <begin position="224"/>
        <end position="257"/>
    </location>
</feature>
<feature type="compositionally biased region" description="Polar residues" evidence="2">
    <location>
        <begin position="416"/>
        <end position="425"/>
    </location>
</feature>
<evidence type="ECO:0000313" key="4">
    <source>
        <dbReference type="Proteomes" id="UP000189580"/>
    </source>
</evidence>
<dbReference type="InterPro" id="IPR026216">
    <property type="entry name" value="HDA3"/>
</dbReference>
<dbReference type="RefSeq" id="XP_018734749.1">
    <property type="nucleotide sequence ID" value="XM_018882339.1"/>
</dbReference>
<dbReference type="KEGG" id="slb:AWJ20_521"/>